<reference evidence="1 2" key="2">
    <citation type="journal article" date="2022" name="Mol. Biol. Evol.">
        <title>Comparative Genomics Reveals Insights into the Divergent Evolution of Astigmatic Mites and Household Pest Adaptations.</title>
        <authorList>
            <person name="Xiong Q."/>
            <person name="Wan A.T."/>
            <person name="Liu X."/>
            <person name="Fung C.S."/>
            <person name="Xiao X."/>
            <person name="Malainual N."/>
            <person name="Hou J."/>
            <person name="Wang L."/>
            <person name="Wang M."/>
            <person name="Yang K.Y."/>
            <person name="Cui Y."/>
            <person name="Leung E.L."/>
            <person name="Nong W."/>
            <person name="Shin S.K."/>
            <person name="Au S.W."/>
            <person name="Jeong K.Y."/>
            <person name="Chew F.T."/>
            <person name="Hui J.H."/>
            <person name="Leung T.F."/>
            <person name="Tungtrongchitr A."/>
            <person name="Zhong N."/>
            <person name="Liu Z."/>
            <person name="Tsui S.K."/>
        </authorList>
    </citation>
    <scope>NUCLEOTIDE SEQUENCE [LARGE SCALE GENOMIC DNA]</scope>
    <source>
        <strain evidence="1">Derp</strain>
    </source>
</reference>
<accession>A0ABQ8JQG8</accession>
<evidence type="ECO:0000313" key="1">
    <source>
        <dbReference type="EMBL" id="KAH9424615.1"/>
    </source>
</evidence>
<name>A0ABQ8JQG8_DERPT</name>
<keyword evidence="2" id="KW-1185">Reference proteome</keyword>
<dbReference type="EMBL" id="NJHN03000028">
    <property type="protein sequence ID" value="KAH9424615.1"/>
    <property type="molecule type" value="Genomic_DNA"/>
</dbReference>
<dbReference type="Proteomes" id="UP000887458">
    <property type="component" value="Unassembled WGS sequence"/>
</dbReference>
<protein>
    <submittedName>
        <fullName evidence="1">Uncharacterized protein</fullName>
    </submittedName>
</protein>
<reference evidence="1 2" key="1">
    <citation type="journal article" date="2018" name="J. Allergy Clin. Immunol.">
        <title>High-quality assembly of Dermatophagoides pteronyssinus genome and transcriptome reveals a wide range of novel allergens.</title>
        <authorList>
            <person name="Liu X.Y."/>
            <person name="Yang K.Y."/>
            <person name="Wang M.Q."/>
            <person name="Kwok J.S."/>
            <person name="Zeng X."/>
            <person name="Yang Z."/>
            <person name="Xiao X.J."/>
            <person name="Lau C.P."/>
            <person name="Li Y."/>
            <person name="Huang Z.M."/>
            <person name="Ba J.G."/>
            <person name="Yim A.K."/>
            <person name="Ouyang C.Y."/>
            <person name="Ngai S.M."/>
            <person name="Chan T.F."/>
            <person name="Leung E.L."/>
            <person name="Liu L."/>
            <person name="Liu Z.G."/>
            <person name="Tsui S.K."/>
        </authorList>
    </citation>
    <scope>NUCLEOTIDE SEQUENCE [LARGE SCALE GENOMIC DNA]</scope>
    <source>
        <strain evidence="1">Derp</strain>
    </source>
</reference>
<evidence type="ECO:0000313" key="2">
    <source>
        <dbReference type="Proteomes" id="UP000887458"/>
    </source>
</evidence>
<sequence>MIMMILGGILIYSTFFFSCYTNHDISKLDPDNDNGPPKMKKLLIIILFSVEKKSFLISLLSNE</sequence>
<organism evidence="1 2">
    <name type="scientific">Dermatophagoides pteronyssinus</name>
    <name type="common">European house dust mite</name>
    <dbReference type="NCBI Taxonomy" id="6956"/>
    <lineage>
        <taxon>Eukaryota</taxon>
        <taxon>Metazoa</taxon>
        <taxon>Ecdysozoa</taxon>
        <taxon>Arthropoda</taxon>
        <taxon>Chelicerata</taxon>
        <taxon>Arachnida</taxon>
        <taxon>Acari</taxon>
        <taxon>Acariformes</taxon>
        <taxon>Sarcoptiformes</taxon>
        <taxon>Astigmata</taxon>
        <taxon>Psoroptidia</taxon>
        <taxon>Analgoidea</taxon>
        <taxon>Pyroglyphidae</taxon>
        <taxon>Dermatophagoidinae</taxon>
        <taxon>Dermatophagoides</taxon>
    </lineage>
</organism>
<comment type="caution">
    <text evidence="1">The sequence shown here is derived from an EMBL/GenBank/DDBJ whole genome shotgun (WGS) entry which is preliminary data.</text>
</comment>
<gene>
    <name evidence="1" type="ORF">DERP_013036</name>
</gene>
<proteinExistence type="predicted"/>